<accession>A0A1G9PPS7</accession>
<evidence type="ECO:0000256" key="1">
    <source>
        <dbReference type="SAM" id="MobiDB-lite"/>
    </source>
</evidence>
<reference evidence="3 4" key="1">
    <citation type="submission" date="2016-10" db="EMBL/GenBank/DDBJ databases">
        <authorList>
            <person name="de Groot N.N."/>
        </authorList>
    </citation>
    <scope>NUCLEOTIDE SEQUENCE [LARGE SCALE GENOMIC DNA]</scope>
    <source>
        <strain evidence="3 4">JCM 21544</strain>
    </source>
</reference>
<proteinExistence type="predicted"/>
<evidence type="ECO:0000313" key="3">
    <source>
        <dbReference type="EMBL" id="SDM00491.1"/>
    </source>
</evidence>
<evidence type="ECO:0000313" key="4">
    <source>
        <dbReference type="Proteomes" id="UP000198706"/>
    </source>
</evidence>
<dbReference type="RefSeq" id="WP_139198643.1">
    <property type="nucleotide sequence ID" value="NZ_FNFD01000040.1"/>
</dbReference>
<sequence>MKWLDLWRGLSRSRQAERPQPAAARSPLALSLEPRMLFDGAVAATAAEVADSASAASEPASDDTSQQDTQDTLATAGGTADTRREVVFVDGNIQDYQQLLAGLPAGTEVVVLDASRNGLEQMADYLEGREGIDAIHLLSHGESGAFKAGNAWIDAGDLAGQSETLARIGEALSADGDILLYGCKTGDGASGAALVTELARLTQADVAASSDNTGAARLGGDWVLETRAGEIETAAVAASGFDALLAAPTTLNFDNVDLTADTDGDADRSLGGSPRVFDGWTVSLVDSLGNNAPDTGGTPSFLDVTRSNADTILADNGTDKALTITGWLNVVAEARFSATSGEEFWLQSFHLHNQGMNTDTLRVVGYRNGVEVASQDFSAAVGNDTTVTINQGADQDWQNIDEFRIVQQTGTADLLFAIDDITVSTAVLPNVAPVVSNLNGDSASFTEGGSAVLLDAGSNATLVDSDSADFNGGNITVAITANRVAGEDVLSVRNQGSGAGQVGLSGSAVLYGGVQVGTLVGGTGITNMVISLNAQATPEAVQAILRNLTYNNTNTTDPSTSNRSIQVSVNDGDGGTSNLSVVTVSVTGVNDAPTASATGGTPTFTENGSAVDLFSGVSISTVESGQTITGMTLTVTNLADGASEILRIDGTDITLTNGFSTTTSTNAMTVTVSMVGGTATVTLSKAGGISGANAQTLVDGITYRNASDTPSTAANRVVTLASISDSGGTANGGADTTSLSIAATVSVVATDDPSTVSTSGGTTAFTEGAGAVAIDSGLTLSDPDSASLTSATVSITDNFMSGQDVLAFVNNGSTMGNITGSYNAATGVLTLTSAGGSATLAQWQAALRSVTYSNTSDLPNTSVRTVSIVVNDGTSDSNTATKTVSVTATNDAPVITAPASRIVTEDVASALTGISFSDVDAGSSSVTVTFSVPSGSLSATSGGGVIVGGTSSALTLTGSIANINAFIAASNLTFTTAANATSNVTLTVGINDGGNTGSGGAQTDSRTVTLQVAAVNDAPVINAPASINVNEDVATALTGISVSDVDAGSSPVTATLSVGSGVLIFNGSEAGSSLALVGVTLSELNTFLSGGLIAFRTDANATGNVVLTIQVNDLGNTGSGGAKTDTATVTLVVTAVNDAPVNSLPPAQSVDQDDVLIFSSGNGNPISISDVDAGSGNVRVTLTATNGLISLGGTAGLSFTTGDGTSDATMTFEGTLADINAALNGMTFSPTGGYNGPASLQIVTNDLGLSGSGGNQIDSDTLAITVNTLNPEVTSVNTTNPNGGYKVGDTIQVTVTFDQAVNVDTSGGVPTLLLETGSVDRLATYVSGSGSNTLTFTYTVQAGDLSADLDYQSTSALTLNGATIRSADNDDAVLTLPTVGGANSIAGQRDVVIDGVTPTVSSVSVPANGTYIAGQNLDFTVNFNETIIVDTSGGTPRIAVTLDTGGTVFAEYVAGSGSSALVFRLTVASGQLDSNGITLGGSIQANGGTLRDAVGNDATITLNSVGSTSGVLVDAVVPVVASVSVPANGAYNAGDVLSFTVNASEPVVVNTAGGTPRLALDIGGVTRYATYVSGSGTGALVFQYNVQAGDTDADGIAV</sequence>
<evidence type="ECO:0000259" key="2">
    <source>
        <dbReference type="Pfam" id="PF14252"/>
    </source>
</evidence>
<feature type="region of interest" description="Disordered" evidence="1">
    <location>
        <begin position="53"/>
        <end position="78"/>
    </location>
</feature>
<dbReference type="PANTHER" id="PTHR14139">
    <property type="entry name" value="CALSYNTENIN"/>
    <property type="match status" value="1"/>
</dbReference>
<protein>
    <recommendedName>
        <fullName evidence="2">DUF4347 domain-containing protein</fullName>
    </recommendedName>
</protein>
<organism evidence="3 4">
    <name type="scientific">Pseudomonas indica</name>
    <dbReference type="NCBI Taxonomy" id="137658"/>
    <lineage>
        <taxon>Bacteria</taxon>
        <taxon>Pseudomonadati</taxon>
        <taxon>Pseudomonadota</taxon>
        <taxon>Gammaproteobacteria</taxon>
        <taxon>Pseudomonadales</taxon>
        <taxon>Pseudomonadaceae</taxon>
        <taxon>Pseudomonas</taxon>
    </lineage>
</organism>
<dbReference type="Pfam" id="PF14252">
    <property type="entry name" value="DUF4347"/>
    <property type="match status" value="1"/>
</dbReference>
<gene>
    <name evidence="3" type="ORF">SAMN05216186_1401</name>
</gene>
<dbReference type="PANTHER" id="PTHR14139:SF2">
    <property type="entry name" value="CALSYNTENIN-1"/>
    <property type="match status" value="1"/>
</dbReference>
<keyword evidence="4" id="KW-1185">Reference proteome</keyword>
<dbReference type="EMBL" id="FNFD01000040">
    <property type="protein sequence ID" value="SDM00491.1"/>
    <property type="molecule type" value="Genomic_DNA"/>
</dbReference>
<feature type="domain" description="DUF4347" evidence="2">
    <location>
        <begin position="86"/>
        <end position="236"/>
    </location>
</feature>
<name>A0A1G9PPS7_9PSED</name>
<feature type="non-terminal residue" evidence="3">
    <location>
        <position position="1598"/>
    </location>
</feature>
<dbReference type="InterPro" id="IPR025592">
    <property type="entry name" value="DUF4347"/>
</dbReference>
<dbReference type="STRING" id="137658.SAMN05216186_1401"/>
<dbReference type="Proteomes" id="UP000198706">
    <property type="component" value="Unassembled WGS sequence"/>
</dbReference>